<feature type="compositionally biased region" description="Low complexity" evidence="2">
    <location>
        <begin position="704"/>
        <end position="713"/>
    </location>
</feature>
<dbReference type="InterPro" id="IPR010090">
    <property type="entry name" value="Phage_tape_meas"/>
</dbReference>
<feature type="compositionally biased region" description="Gly residues" evidence="2">
    <location>
        <begin position="180"/>
        <end position="197"/>
    </location>
</feature>
<organism evidence="4 5">
    <name type="scientific">Stappia indica</name>
    <dbReference type="NCBI Taxonomy" id="538381"/>
    <lineage>
        <taxon>Bacteria</taxon>
        <taxon>Pseudomonadati</taxon>
        <taxon>Pseudomonadota</taxon>
        <taxon>Alphaproteobacteria</taxon>
        <taxon>Hyphomicrobiales</taxon>
        <taxon>Stappiaceae</taxon>
        <taxon>Stappia</taxon>
    </lineage>
</organism>
<feature type="region of interest" description="Disordered" evidence="2">
    <location>
        <begin position="600"/>
        <end position="630"/>
    </location>
</feature>
<evidence type="ECO:0000313" key="5">
    <source>
        <dbReference type="Proteomes" id="UP000219331"/>
    </source>
</evidence>
<accession>A0A285T5M9</accession>
<sequence>MSDLDVSVRLRLDNQLSREADRAERDLKAVRKAAEGLNRRTGNGLDRELGDVSRKAREAGKALDLPADKMRALNRLTTDKVSSELGALRTVSDQLGNKLKVPGDRLRELNRISTDRVQGEIRSLTGVSEQLGTKIGAALADLRNVDTITTNRVEAEFKSLGKTIDDASSRLDRLRKASGQGSGGEGSPTGQGSGGRGPSSKPRGTSGKEAAGAFYDRTPMGAYVPLGSGGATAAGAGVAAAGLAAVQGFRKYASADRRMTVLGLNVGAPEEETQRVGSEVRRMAVNLGIPHEQAVSGLEDIVAAGVETLDEALAMLPTALKAAMSSGTPSAQMATAIKAAQDSMGMDVSQLPLAADTILTGGRMGKFEVEDMARHLPSLLPLAASQLGYSGLSGLQTVAADLQTVRDKSGTSEEAAVRVADFYSKIFSEATQKNFADAGFNLKRTVDTAVMQGQDPVAAAIELTRKAVEKDPTSLTNLYTDKESRMAAMAFLADPGARDRYRDGMKGAAGTTDESFRRVTNDAQASIDRLSNGFSGSMRGFGGLLDKIGASWLLNTTGNALNNIAEDGIMAFPQARVYDRYWNKGAVPWLLGLAGLGADGTSQKPAQSQKRAPSPAVSPFPGADLSDPGQALENYLQAPSSIPVPMPKPKLDKLSGTLGAAGAEAGRDFAAALGAEAERAGAIADELKVRFSFNATPTISPNFTAATPTPTAARGGGGGGSGATTINQRINGAGDPVRTARAVVREQNRAVRAARARALHDTGSFA</sequence>
<feature type="domain" description="Phage tail tape measure protein" evidence="3">
    <location>
        <begin position="281"/>
        <end position="471"/>
    </location>
</feature>
<reference evidence="4 5" key="1">
    <citation type="submission" date="2017-08" db="EMBL/GenBank/DDBJ databases">
        <authorList>
            <person name="de Groot N.N."/>
        </authorList>
    </citation>
    <scope>NUCLEOTIDE SEQUENCE [LARGE SCALE GENOMIC DNA]</scope>
    <source>
        <strain evidence="4 5">USBA 352</strain>
    </source>
</reference>
<proteinExistence type="predicted"/>
<dbReference type="OrthoDB" id="5461326at2"/>
<dbReference type="AlphaFoldDB" id="A0A285T5M9"/>
<feature type="coiled-coil region" evidence="1">
    <location>
        <begin position="13"/>
        <end position="40"/>
    </location>
</feature>
<feature type="region of interest" description="Disordered" evidence="2">
    <location>
        <begin position="702"/>
        <end position="724"/>
    </location>
</feature>
<dbReference type="Proteomes" id="UP000219331">
    <property type="component" value="Unassembled WGS sequence"/>
</dbReference>
<feature type="compositionally biased region" description="Low complexity" evidence="2">
    <location>
        <begin position="198"/>
        <end position="208"/>
    </location>
</feature>
<feature type="compositionally biased region" description="Polar residues" evidence="2">
    <location>
        <begin position="601"/>
        <end position="611"/>
    </location>
</feature>
<evidence type="ECO:0000313" key="4">
    <source>
        <dbReference type="EMBL" id="SOC14777.1"/>
    </source>
</evidence>
<feature type="region of interest" description="Disordered" evidence="2">
    <location>
        <begin position="168"/>
        <end position="211"/>
    </location>
</feature>
<gene>
    <name evidence="4" type="ORF">SAMN05421512_1087</name>
</gene>
<dbReference type="RefSeq" id="WP_097175447.1">
    <property type="nucleotide sequence ID" value="NZ_OBML01000008.1"/>
</dbReference>
<dbReference type="NCBIfam" id="TIGR01760">
    <property type="entry name" value="tape_meas_TP901"/>
    <property type="match status" value="1"/>
</dbReference>
<evidence type="ECO:0000256" key="2">
    <source>
        <dbReference type="SAM" id="MobiDB-lite"/>
    </source>
</evidence>
<keyword evidence="1" id="KW-0175">Coiled coil</keyword>
<name>A0A285T5M9_9HYPH</name>
<dbReference type="Pfam" id="PF10145">
    <property type="entry name" value="PhageMin_Tail"/>
    <property type="match status" value="1"/>
</dbReference>
<evidence type="ECO:0000256" key="1">
    <source>
        <dbReference type="SAM" id="Coils"/>
    </source>
</evidence>
<keyword evidence="5" id="KW-1185">Reference proteome</keyword>
<dbReference type="EMBL" id="OBML01000008">
    <property type="protein sequence ID" value="SOC14777.1"/>
    <property type="molecule type" value="Genomic_DNA"/>
</dbReference>
<protein>
    <submittedName>
        <fullName evidence="4">Phage tail tape measure protein, TP901 family, core region</fullName>
    </submittedName>
</protein>
<evidence type="ECO:0000259" key="3">
    <source>
        <dbReference type="Pfam" id="PF10145"/>
    </source>
</evidence>